<keyword evidence="2" id="KW-1185">Reference proteome</keyword>
<sequence length="284" mass="30466">MLRGLNAISLQAPFVRAPGDVADFLFLTQAWSAWVLEHHILKETAMIPGFEAALRLEPGSLATTQGWRYAKSDNGEVEDKGKGKEPEDVERLLQDVHSYAASTMSQPESYSAATLQALLLALGSSLVPHLHNQIALLARMQDLCSPSASTPASTSASASTPSTSSSSSSSSSLPLSLSRAAAAAAAEDAARANRLTQTHLSCESALADRMDRFVVPPMVTRLRDATYEGGSGGAWPRLSVPALHAVADRLSPRHAGAWRFLPCDVWGRPRELEFLGERGHEVRQ</sequence>
<reference evidence="1 2" key="1">
    <citation type="journal article" date="2022" name="New Phytol.">
        <title>Ecological generalism drives hyperdiversity of secondary metabolite gene clusters in xylarialean endophytes.</title>
        <authorList>
            <person name="Franco M.E.E."/>
            <person name="Wisecaver J.H."/>
            <person name="Arnold A.E."/>
            <person name="Ju Y.M."/>
            <person name="Slot J.C."/>
            <person name="Ahrendt S."/>
            <person name="Moore L.P."/>
            <person name="Eastman K.E."/>
            <person name="Scott K."/>
            <person name="Konkel Z."/>
            <person name="Mondo S.J."/>
            <person name="Kuo A."/>
            <person name="Hayes R.D."/>
            <person name="Haridas S."/>
            <person name="Andreopoulos B."/>
            <person name="Riley R."/>
            <person name="LaButti K."/>
            <person name="Pangilinan J."/>
            <person name="Lipzen A."/>
            <person name="Amirebrahimi M."/>
            <person name="Yan J."/>
            <person name="Adam C."/>
            <person name="Keymanesh K."/>
            <person name="Ng V."/>
            <person name="Louie K."/>
            <person name="Northen T."/>
            <person name="Drula E."/>
            <person name="Henrissat B."/>
            <person name="Hsieh H.M."/>
            <person name="Youens-Clark K."/>
            <person name="Lutzoni F."/>
            <person name="Miadlikowska J."/>
            <person name="Eastwood D.C."/>
            <person name="Hamelin R.C."/>
            <person name="Grigoriev I.V."/>
            <person name="U'Ren J.M."/>
        </authorList>
    </citation>
    <scope>NUCLEOTIDE SEQUENCE [LARGE SCALE GENOMIC DNA]</scope>
    <source>
        <strain evidence="1 2">ER1909</strain>
    </source>
</reference>
<organism evidence="1 2">
    <name type="scientific">Hypoxylon rubiginosum</name>
    <dbReference type="NCBI Taxonomy" id="110542"/>
    <lineage>
        <taxon>Eukaryota</taxon>
        <taxon>Fungi</taxon>
        <taxon>Dikarya</taxon>
        <taxon>Ascomycota</taxon>
        <taxon>Pezizomycotina</taxon>
        <taxon>Sordariomycetes</taxon>
        <taxon>Xylariomycetidae</taxon>
        <taxon>Xylariales</taxon>
        <taxon>Hypoxylaceae</taxon>
        <taxon>Hypoxylon</taxon>
    </lineage>
</organism>
<dbReference type="Proteomes" id="UP001497680">
    <property type="component" value="Unassembled WGS sequence"/>
</dbReference>
<evidence type="ECO:0000313" key="1">
    <source>
        <dbReference type="EMBL" id="KAI6092194.1"/>
    </source>
</evidence>
<proteinExistence type="predicted"/>
<comment type="caution">
    <text evidence="1">The sequence shown here is derived from an EMBL/GenBank/DDBJ whole genome shotgun (WGS) entry which is preliminary data.</text>
</comment>
<accession>A0ACC0DHF8</accession>
<gene>
    <name evidence="1" type="ORF">F4821DRAFT_225118</name>
</gene>
<evidence type="ECO:0000313" key="2">
    <source>
        <dbReference type="Proteomes" id="UP001497680"/>
    </source>
</evidence>
<name>A0ACC0DHF8_9PEZI</name>
<protein>
    <submittedName>
        <fullName evidence="1">Uncharacterized protein</fullName>
    </submittedName>
</protein>
<dbReference type="EMBL" id="MU394284">
    <property type="protein sequence ID" value="KAI6092194.1"/>
    <property type="molecule type" value="Genomic_DNA"/>
</dbReference>